<name>A0AAV7RYH5_PLEWA</name>
<proteinExistence type="predicted"/>
<sequence>MKHVLIFAGALQETVHKVAKTFSAIAERLSDLESRATALETDIAAACGQTEVHEAQLIDIEWKLEDYKNQQ</sequence>
<organism evidence="1 2">
    <name type="scientific">Pleurodeles waltl</name>
    <name type="common">Iberian ribbed newt</name>
    <dbReference type="NCBI Taxonomy" id="8319"/>
    <lineage>
        <taxon>Eukaryota</taxon>
        <taxon>Metazoa</taxon>
        <taxon>Chordata</taxon>
        <taxon>Craniata</taxon>
        <taxon>Vertebrata</taxon>
        <taxon>Euteleostomi</taxon>
        <taxon>Amphibia</taxon>
        <taxon>Batrachia</taxon>
        <taxon>Caudata</taxon>
        <taxon>Salamandroidea</taxon>
        <taxon>Salamandridae</taxon>
        <taxon>Pleurodelinae</taxon>
        <taxon>Pleurodeles</taxon>
    </lineage>
</organism>
<protein>
    <submittedName>
        <fullName evidence="1">Uncharacterized protein</fullName>
    </submittedName>
</protein>
<dbReference type="Proteomes" id="UP001066276">
    <property type="component" value="Chromosome 5"/>
</dbReference>
<gene>
    <name evidence="1" type="ORF">NDU88_010087</name>
</gene>
<evidence type="ECO:0000313" key="1">
    <source>
        <dbReference type="EMBL" id="KAJ1157374.1"/>
    </source>
</evidence>
<accession>A0AAV7RYH5</accession>
<dbReference type="AlphaFoldDB" id="A0AAV7RYH5"/>
<reference evidence="1" key="1">
    <citation type="journal article" date="2022" name="bioRxiv">
        <title>Sequencing and chromosome-scale assembly of the giantPleurodeles waltlgenome.</title>
        <authorList>
            <person name="Brown T."/>
            <person name="Elewa A."/>
            <person name="Iarovenko S."/>
            <person name="Subramanian E."/>
            <person name="Araus A.J."/>
            <person name="Petzold A."/>
            <person name="Susuki M."/>
            <person name="Suzuki K.-i.T."/>
            <person name="Hayashi T."/>
            <person name="Toyoda A."/>
            <person name="Oliveira C."/>
            <person name="Osipova E."/>
            <person name="Leigh N.D."/>
            <person name="Simon A."/>
            <person name="Yun M.H."/>
        </authorList>
    </citation>
    <scope>NUCLEOTIDE SEQUENCE</scope>
    <source>
        <strain evidence="1">20211129_DDA</strain>
        <tissue evidence="1">Liver</tissue>
    </source>
</reference>
<evidence type="ECO:0000313" key="2">
    <source>
        <dbReference type="Proteomes" id="UP001066276"/>
    </source>
</evidence>
<dbReference type="EMBL" id="JANPWB010000009">
    <property type="protein sequence ID" value="KAJ1157374.1"/>
    <property type="molecule type" value="Genomic_DNA"/>
</dbReference>
<keyword evidence="2" id="KW-1185">Reference proteome</keyword>
<comment type="caution">
    <text evidence="1">The sequence shown here is derived from an EMBL/GenBank/DDBJ whole genome shotgun (WGS) entry which is preliminary data.</text>
</comment>